<dbReference type="InterPro" id="IPR012337">
    <property type="entry name" value="RNaseH-like_sf"/>
</dbReference>
<dbReference type="Pfam" id="PF13333">
    <property type="entry name" value="rve_2"/>
    <property type="match status" value="1"/>
</dbReference>
<evidence type="ECO:0000313" key="4">
    <source>
        <dbReference type="EMBL" id="MBD7966440.1"/>
    </source>
</evidence>
<feature type="domain" description="Integrase catalytic" evidence="3">
    <location>
        <begin position="278"/>
        <end position="442"/>
    </location>
</feature>
<dbReference type="InterPro" id="IPR050900">
    <property type="entry name" value="Transposase_IS3/IS150/IS904"/>
</dbReference>
<evidence type="ECO:0000256" key="2">
    <source>
        <dbReference type="SAM" id="Coils"/>
    </source>
</evidence>
<keyword evidence="5" id="KW-1185">Reference proteome</keyword>
<dbReference type="InterPro" id="IPR036397">
    <property type="entry name" value="RNaseH_sf"/>
</dbReference>
<dbReference type="SUPFAM" id="SSF53098">
    <property type="entry name" value="Ribonuclease H-like"/>
    <property type="match status" value="1"/>
</dbReference>
<comment type="caution">
    <text evidence="4">The sequence shown here is derived from an EMBL/GenBank/DDBJ whole genome shotgun (WGS) entry which is preliminary data.</text>
</comment>
<dbReference type="InterPro" id="IPR025948">
    <property type="entry name" value="HTH-like_dom"/>
</dbReference>
<dbReference type="NCBIfam" id="NF033516">
    <property type="entry name" value="transpos_IS3"/>
    <property type="match status" value="1"/>
</dbReference>
<dbReference type="Proteomes" id="UP000603641">
    <property type="component" value="Unassembled WGS sequence"/>
</dbReference>
<reference evidence="4 5" key="1">
    <citation type="submission" date="2020-08" db="EMBL/GenBank/DDBJ databases">
        <title>A Genomic Blueprint of the Chicken Gut Microbiome.</title>
        <authorList>
            <person name="Gilroy R."/>
            <person name="Ravi A."/>
            <person name="Getino M."/>
            <person name="Pursley I."/>
            <person name="Horton D.L."/>
            <person name="Alikhan N.-F."/>
            <person name="Baker D."/>
            <person name="Gharbi K."/>
            <person name="Hall N."/>
            <person name="Watson M."/>
            <person name="Adriaenssens E.M."/>
            <person name="Foster-Nyarko E."/>
            <person name="Jarju S."/>
            <person name="Secka A."/>
            <person name="Antonio M."/>
            <person name="Oren A."/>
            <person name="Chaudhuri R."/>
            <person name="La Ragione R.M."/>
            <person name="Hildebrand F."/>
            <person name="Pallen M.J."/>
        </authorList>
    </citation>
    <scope>NUCLEOTIDE SEQUENCE [LARGE SCALE GENOMIC DNA]</scope>
    <source>
        <strain evidence="4 5">Sa2CUA10</strain>
    </source>
</reference>
<comment type="function">
    <text evidence="1">Involved in the transposition of the insertion sequence.</text>
</comment>
<dbReference type="Gene3D" id="3.30.420.10">
    <property type="entry name" value="Ribonuclease H-like superfamily/Ribonuclease H"/>
    <property type="match status" value="1"/>
</dbReference>
<accession>A0ABR8SSG6</accession>
<name>A0ABR8SSG6_9BACL</name>
<dbReference type="Pfam" id="PF20310">
    <property type="entry name" value="HTH_Tnp_2"/>
    <property type="match status" value="1"/>
</dbReference>
<dbReference type="PANTHER" id="PTHR46889:SF5">
    <property type="entry name" value="INTEGRASE PROTEIN"/>
    <property type="match status" value="1"/>
</dbReference>
<gene>
    <name evidence="4" type="ORF">H9648_20555</name>
</gene>
<evidence type="ECO:0000256" key="1">
    <source>
        <dbReference type="ARBA" id="ARBA00002286"/>
    </source>
</evidence>
<dbReference type="InterPro" id="IPR009057">
    <property type="entry name" value="Homeodomain-like_sf"/>
</dbReference>
<evidence type="ECO:0000313" key="5">
    <source>
        <dbReference type="Proteomes" id="UP000603641"/>
    </source>
</evidence>
<dbReference type="RefSeq" id="WP_191755561.1">
    <property type="nucleotide sequence ID" value="NZ_JACSQM010000024.1"/>
</dbReference>
<dbReference type="Pfam" id="PF00665">
    <property type="entry name" value="rve"/>
    <property type="match status" value="1"/>
</dbReference>
<evidence type="ECO:0000259" key="3">
    <source>
        <dbReference type="PROSITE" id="PS50994"/>
    </source>
</evidence>
<sequence length="445" mass="51909">MSKKHFTEEEINKLSTNPYVKSVSPKSITYTDEFKRIFIAEYANGKLPRQIFEENGFDVEIIGIVRVNRAAIRWRTAYNESGILGLRDMRKDNSGRPTKKEPTLEEKNARLEAQIQLLKAENELLKKLGHDRKGVGGKRVNVSAEQKFLLIRSVIEKYDLKNMVSFLCETSGVSRSGYYHYFSSKSQEKRNQQETEDLKLKETILKAFHFKRRKKGARQIKMTLEGQFQITYNLKRIRRIMKKYKIVCPIRKANPYQKMLKATQEHTVLPNLLNRDFKQAIPGKVLLTDITYLYYGNGQKAYLSTIKDSSTNEILAYNVSSRMTLDLVTDTLVKLLKNKRVKVAEGAFIHSDQGVHYTSPTFQKHVKKLGLGQSMSRRGNCWDNAPIESFFGHFKDESSIKPCNTLQELKREIRSYMTYYNNFRYQWNLKKMTPVQYRNHLLHVA</sequence>
<dbReference type="InterPro" id="IPR046929">
    <property type="entry name" value="HTH_Tnp"/>
</dbReference>
<dbReference type="PANTHER" id="PTHR46889">
    <property type="entry name" value="TRANSPOSASE INSF FOR INSERTION SEQUENCE IS3B-RELATED"/>
    <property type="match status" value="1"/>
</dbReference>
<keyword evidence="2" id="KW-0175">Coiled coil</keyword>
<feature type="coiled-coil region" evidence="2">
    <location>
        <begin position="101"/>
        <end position="128"/>
    </location>
</feature>
<protein>
    <submittedName>
        <fullName evidence="4">IS3 family transposase</fullName>
    </submittedName>
</protein>
<dbReference type="InterPro" id="IPR001584">
    <property type="entry name" value="Integrase_cat-core"/>
</dbReference>
<organism evidence="4 5">
    <name type="scientific">Fictibacillus norfolkensis</name>
    <dbReference type="NCBI Taxonomy" id="2762233"/>
    <lineage>
        <taxon>Bacteria</taxon>
        <taxon>Bacillati</taxon>
        <taxon>Bacillota</taxon>
        <taxon>Bacilli</taxon>
        <taxon>Bacillales</taxon>
        <taxon>Fictibacillaceae</taxon>
        <taxon>Fictibacillus</taxon>
    </lineage>
</organism>
<proteinExistence type="predicted"/>
<dbReference type="SUPFAM" id="SSF46689">
    <property type="entry name" value="Homeodomain-like"/>
    <property type="match status" value="1"/>
</dbReference>
<dbReference type="Pfam" id="PF13276">
    <property type="entry name" value="HTH_21"/>
    <property type="match status" value="1"/>
</dbReference>
<dbReference type="EMBL" id="JACSQM010000024">
    <property type="protein sequence ID" value="MBD7966440.1"/>
    <property type="molecule type" value="Genomic_DNA"/>
</dbReference>
<dbReference type="PROSITE" id="PS50994">
    <property type="entry name" value="INTEGRASE"/>
    <property type="match status" value="1"/>
</dbReference>
<dbReference type="InterPro" id="IPR048020">
    <property type="entry name" value="Transpos_IS3"/>
</dbReference>